<evidence type="ECO:0000313" key="4">
    <source>
        <dbReference type="Proteomes" id="UP000198504"/>
    </source>
</evidence>
<dbReference type="AlphaFoldDB" id="A0A1H8ZF88"/>
<evidence type="ECO:0000256" key="1">
    <source>
        <dbReference type="SAM" id="Phobius"/>
    </source>
</evidence>
<keyword evidence="4" id="KW-1185">Reference proteome</keyword>
<feature type="transmembrane region" description="Helical" evidence="1">
    <location>
        <begin position="130"/>
        <end position="153"/>
    </location>
</feature>
<dbReference type="RefSeq" id="WP_139209697.1">
    <property type="nucleotide sequence ID" value="NZ_FOFA01000001.1"/>
</dbReference>
<keyword evidence="1" id="KW-0472">Membrane</keyword>
<reference evidence="4" key="1">
    <citation type="submission" date="2016-10" db="EMBL/GenBank/DDBJ databases">
        <authorList>
            <person name="Varghese N."/>
            <person name="Submissions S."/>
        </authorList>
    </citation>
    <scope>NUCLEOTIDE SEQUENCE [LARGE SCALE GENOMIC DNA]</scope>
    <source>
        <strain evidence="4">CGMCC 4.6856</strain>
    </source>
</reference>
<feature type="domain" description="DUF1707" evidence="2">
    <location>
        <begin position="25"/>
        <end position="76"/>
    </location>
</feature>
<accession>A0A1H8ZF88</accession>
<dbReference type="EMBL" id="FOFA01000001">
    <property type="protein sequence ID" value="SEP62867.1"/>
    <property type="molecule type" value="Genomic_DNA"/>
</dbReference>
<dbReference type="STRING" id="1036181.SAMN05421756_101215"/>
<name>A0A1H8ZF88_9ACTN</name>
<sequence>MDQLTPYSHRPSPTRPLTLGPGAALRVGEVERAAACDALADHYAAGRLDPAELDDRLARAMAARSQGDLRVLFADLGPRRTPPPALRAEPAEPVETRPSGALVPLLAAVMVMALLVAGGMLMVLGAYNPALFVGALVGGTATAVAGVCGTVVARTTWRRR</sequence>
<gene>
    <name evidence="3" type="ORF">SAMN05421756_101215</name>
</gene>
<proteinExistence type="predicted"/>
<feature type="transmembrane region" description="Helical" evidence="1">
    <location>
        <begin position="102"/>
        <end position="124"/>
    </location>
</feature>
<organism evidence="3 4">
    <name type="scientific">Microlunatus flavus</name>
    <dbReference type="NCBI Taxonomy" id="1036181"/>
    <lineage>
        <taxon>Bacteria</taxon>
        <taxon>Bacillati</taxon>
        <taxon>Actinomycetota</taxon>
        <taxon>Actinomycetes</taxon>
        <taxon>Propionibacteriales</taxon>
        <taxon>Propionibacteriaceae</taxon>
        <taxon>Microlunatus</taxon>
    </lineage>
</organism>
<keyword evidence="1" id="KW-0812">Transmembrane</keyword>
<keyword evidence="1" id="KW-1133">Transmembrane helix</keyword>
<evidence type="ECO:0000259" key="2">
    <source>
        <dbReference type="Pfam" id="PF08044"/>
    </source>
</evidence>
<protein>
    <recommendedName>
        <fullName evidence="2">DUF1707 domain-containing protein</fullName>
    </recommendedName>
</protein>
<dbReference type="Pfam" id="PF08044">
    <property type="entry name" value="DUF1707"/>
    <property type="match status" value="1"/>
</dbReference>
<dbReference type="InterPro" id="IPR012551">
    <property type="entry name" value="DUF1707_SHOCT-like"/>
</dbReference>
<evidence type="ECO:0000313" key="3">
    <source>
        <dbReference type="EMBL" id="SEP62867.1"/>
    </source>
</evidence>
<dbReference type="Proteomes" id="UP000198504">
    <property type="component" value="Unassembled WGS sequence"/>
</dbReference>